<evidence type="ECO:0000313" key="2">
    <source>
        <dbReference type="Proteomes" id="UP001281147"/>
    </source>
</evidence>
<proteinExistence type="predicted"/>
<keyword evidence="2" id="KW-1185">Reference proteome</keyword>
<sequence length="326" mass="35454">MTYQFHPGKASVLKDKVVVLTGGALGVGASVVRILHSTGAHVFFGDVLDEPGTALEQELSTNPKTTIKYIHCDVTSYEQNLGLFDAALQAFGRIDHAIANAGIGEQGSMFDPNLTLETVREEPDREMKVVDVNLKGELYFARIASVYMQQGADNQQSRGDKSLTLVSSVAGFREDPGLNVYVPAKHGVLGLMRVLREYVQALCGHLEDHPDIEPRLLINSSPCPIRTNAISPWMTKTRLTQQIEGPFEEAGLPSNTAEDVANVIVGVLSESSLNGGTLYIEGGRAWNIEAGLMKLKPQWIGVKQNSDLDKGTQLMGSGDHWIRKDA</sequence>
<reference evidence="1" key="1">
    <citation type="submission" date="2023-07" db="EMBL/GenBank/DDBJ databases">
        <title>Black Yeasts Isolated from many extreme environments.</title>
        <authorList>
            <person name="Coleine C."/>
            <person name="Stajich J.E."/>
            <person name="Selbmann L."/>
        </authorList>
    </citation>
    <scope>NUCLEOTIDE SEQUENCE</scope>
    <source>
        <strain evidence="1">CCFEE 5714</strain>
    </source>
</reference>
<protein>
    <submittedName>
        <fullName evidence="1">Uncharacterized protein</fullName>
    </submittedName>
</protein>
<dbReference type="Proteomes" id="UP001281147">
    <property type="component" value="Unassembled WGS sequence"/>
</dbReference>
<accession>A0ACC3MUG3</accession>
<name>A0ACC3MUG3_9PEZI</name>
<organism evidence="1 2">
    <name type="scientific">Vermiconidia calcicola</name>
    <dbReference type="NCBI Taxonomy" id="1690605"/>
    <lineage>
        <taxon>Eukaryota</taxon>
        <taxon>Fungi</taxon>
        <taxon>Dikarya</taxon>
        <taxon>Ascomycota</taxon>
        <taxon>Pezizomycotina</taxon>
        <taxon>Dothideomycetes</taxon>
        <taxon>Dothideomycetidae</taxon>
        <taxon>Mycosphaerellales</taxon>
        <taxon>Extremaceae</taxon>
        <taxon>Vermiconidia</taxon>
    </lineage>
</organism>
<gene>
    <name evidence="1" type="ORF">LTR37_014144</name>
</gene>
<comment type="caution">
    <text evidence="1">The sequence shown here is derived from an EMBL/GenBank/DDBJ whole genome shotgun (WGS) entry which is preliminary data.</text>
</comment>
<evidence type="ECO:0000313" key="1">
    <source>
        <dbReference type="EMBL" id="KAK3703926.1"/>
    </source>
</evidence>
<dbReference type="EMBL" id="JAUTXU010000145">
    <property type="protein sequence ID" value="KAK3703926.1"/>
    <property type="molecule type" value="Genomic_DNA"/>
</dbReference>